<reference evidence="1 2" key="1">
    <citation type="submission" date="2012-05" db="EMBL/GenBank/DDBJ databases">
        <title>Finished chromosome of genome of Chamaesiphon sp. PCC 6605.</title>
        <authorList>
            <consortium name="US DOE Joint Genome Institute"/>
            <person name="Gugger M."/>
            <person name="Coursin T."/>
            <person name="Rippka R."/>
            <person name="Tandeau De Marsac N."/>
            <person name="Huntemann M."/>
            <person name="Wei C.-L."/>
            <person name="Han J."/>
            <person name="Detter J.C."/>
            <person name="Han C."/>
            <person name="Tapia R."/>
            <person name="Chen A."/>
            <person name="Kyrpides N."/>
            <person name="Mavromatis K."/>
            <person name="Markowitz V."/>
            <person name="Szeto E."/>
            <person name="Ivanova N."/>
            <person name="Pagani I."/>
            <person name="Pati A."/>
            <person name="Goodwin L."/>
            <person name="Nordberg H.P."/>
            <person name="Cantor M.N."/>
            <person name="Hua S.X."/>
            <person name="Woyke T."/>
            <person name="Kerfeld C.A."/>
        </authorList>
    </citation>
    <scope>NUCLEOTIDE SEQUENCE [LARGE SCALE GENOMIC DNA]</scope>
    <source>
        <strain evidence="2">ATCC 27169 / PCC 6605</strain>
    </source>
</reference>
<dbReference type="eggNOG" id="ENOG50333ME">
    <property type="taxonomic scope" value="Bacteria"/>
</dbReference>
<dbReference type="Proteomes" id="UP000010366">
    <property type="component" value="Chromosome"/>
</dbReference>
<dbReference type="InterPro" id="IPR013424">
    <property type="entry name" value="Ice-binding_C"/>
</dbReference>
<protein>
    <submittedName>
        <fullName evidence="1">PEP-CTERM putative exosortase interaction domain-containing protein</fullName>
    </submittedName>
</protein>
<dbReference type="KEGG" id="cmp:Cha6605_3306"/>
<dbReference type="EMBL" id="CP003600">
    <property type="protein sequence ID" value="AFY94310.1"/>
    <property type="molecule type" value="Genomic_DNA"/>
</dbReference>
<dbReference type="AlphaFoldDB" id="K9UHP4"/>
<dbReference type="STRING" id="1173020.Cha6605_3306"/>
<dbReference type="RefSeq" id="WP_015160447.1">
    <property type="nucleotide sequence ID" value="NC_019697.1"/>
</dbReference>
<dbReference type="OrthoDB" id="190870at2"/>
<sequence>MLDNCDRALTCHEWVNGNFTPGTAGQTRSSFFNVASTGWSTTNNGKLNFVVPIGTEYTDNLNVVGGRPDNKLQLYGTAPILSPDGIATWYVAADGDPGFGAPIYQQLSGLTPGKQYDVTFYQAAGQQRTFTGPTTERWRVGLDTSILTYGTIGTQLAKTQLSKINIFPDTATRVTDWEKQTLTFTANSASDILTFLAVGTPSGKPPFSLLSSVSVTPTNVPEPLTIIGTIVGGTAALRLRKKLAKSTKNA</sequence>
<gene>
    <name evidence="1" type="ORF">Cha6605_3306</name>
</gene>
<dbReference type="HOGENOM" id="CLU_1080224_0_0_3"/>
<accession>K9UHP4</accession>
<keyword evidence="2" id="KW-1185">Reference proteome</keyword>
<organism evidence="1 2">
    <name type="scientific">Chamaesiphon minutus (strain ATCC 27169 / PCC 6605)</name>
    <dbReference type="NCBI Taxonomy" id="1173020"/>
    <lineage>
        <taxon>Bacteria</taxon>
        <taxon>Bacillati</taxon>
        <taxon>Cyanobacteriota</taxon>
        <taxon>Cyanophyceae</taxon>
        <taxon>Gomontiellales</taxon>
        <taxon>Chamaesiphonaceae</taxon>
        <taxon>Chamaesiphon</taxon>
    </lineage>
</organism>
<name>K9UHP4_CHAP6</name>
<evidence type="ECO:0000313" key="1">
    <source>
        <dbReference type="EMBL" id="AFY94310.1"/>
    </source>
</evidence>
<dbReference type="NCBIfam" id="TIGR02595">
    <property type="entry name" value="PEP_CTERM"/>
    <property type="match status" value="1"/>
</dbReference>
<proteinExistence type="predicted"/>
<evidence type="ECO:0000313" key="2">
    <source>
        <dbReference type="Proteomes" id="UP000010366"/>
    </source>
</evidence>